<keyword evidence="2" id="KW-0238">DNA-binding</keyword>
<name>A0ABV7GTF3_9RHOB</name>
<comment type="caution">
    <text evidence="6">The sequence shown here is derived from an EMBL/GenBank/DDBJ whole genome shotgun (WGS) entry which is preliminary data.</text>
</comment>
<dbReference type="InterPro" id="IPR005471">
    <property type="entry name" value="Tscrpt_reg_IclR_N"/>
</dbReference>
<keyword evidence="1" id="KW-0805">Transcription regulation</keyword>
<keyword evidence="7" id="KW-1185">Reference proteome</keyword>
<dbReference type="RefSeq" id="WP_275633843.1">
    <property type="nucleotide sequence ID" value="NZ_JARGYD010000006.1"/>
</dbReference>
<evidence type="ECO:0000313" key="7">
    <source>
        <dbReference type="Proteomes" id="UP001595632"/>
    </source>
</evidence>
<dbReference type="PANTHER" id="PTHR30136:SF34">
    <property type="entry name" value="TRANSCRIPTIONAL REGULATOR"/>
    <property type="match status" value="1"/>
</dbReference>
<keyword evidence="3" id="KW-0804">Transcription</keyword>
<feature type="domain" description="HTH iclR-type" evidence="4">
    <location>
        <begin position="18"/>
        <end position="85"/>
    </location>
</feature>
<evidence type="ECO:0000259" key="4">
    <source>
        <dbReference type="PROSITE" id="PS51077"/>
    </source>
</evidence>
<dbReference type="Pfam" id="PF01614">
    <property type="entry name" value="IclR_C"/>
    <property type="match status" value="1"/>
</dbReference>
<dbReference type="InterPro" id="IPR050707">
    <property type="entry name" value="HTH_MetabolicPath_Reg"/>
</dbReference>
<dbReference type="PROSITE" id="PS51077">
    <property type="entry name" value="HTH_ICLR"/>
    <property type="match status" value="1"/>
</dbReference>
<dbReference type="Gene3D" id="1.10.10.10">
    <property type="entry name" value="Winged helix-like DNA-binding domain superfamily/Winged helix DNA-binding domain"/>
    <property type="match status" value="1"/>
</dbReference>
<evidence type="ECO:0000313" key="6">
    <source>
        <dbReference type="EMBL" id="MFC3144452.1"/>
    </source>
</evidence>
<evidence type="ECO:0000256" key="1">
    <source>
        <dbReference type="ARBA" id="ARBA00023015"/>
    </source>
</evidence>
<dbReference type="InterPro" id="IPR012318">
    <property type="entry name" value="HTH_CRP"/>
</dbReference>
<dbReference type="SMART" id="SM00346">
    <property type="entry name" value="HTH_ICLR"/>
    <property type="match status" value="1"/>
</dbReference>
<dbReference type="Gene3D" id="3.30.450.40">
    <property type="match status" value="1"/>
</dbReference>
<dbReference type="PROSITE" id="PS51078">
    <property type="entry name" value="ICLR_ED"/>
    <property type="match status" value="1"/>
</dbReference>
<accession>A0ABV7GTF3</accession>
<dbReference type="SUPFAM" id="SSF46785">
    <property type="entry name" value="Winged helix' DNA-binding domain"/>
    <property type="match status" value="1"/>
</dbReference>
<dbReference type="SMART" id="SM00419">
    <property type="entry name" value="HTH_CRP"/>
    <property type="match status" value="1"/>
</dbReference>
<dbReference type="EMBL" id="JBHRTB010000010">
    <property type="protein sequence ID" value="MFC3144452.1"/>
    <property type="molecule type" value="Genomic_DNA"/>
</dbReference>
<dbReference type="Pfam" id="PF09339">
    <property type="entry name" value="HTH_IclR"/>
    <property type="match status" value="1"/>
</dbReference>
<dbReference type="Proteomes" id="UP001595632">
    <property type="component" value="Unassembled WGS sequence"/>
</dbReference>
<evidence type="ECO:0000256" key="2">
    <source>
        <dbReference type="ARBA" id="ARBA00023125"/>
    </source>
</evidence>
<dbReference type="InterPro" id="IPR036388">
    <property type="entry name" value="WH-like_DNA-bd_sf"/>
</dbReference>
<reference evidence="7" key="1">
    <citation type="journal article" date="2019" name="Int. J. Syst. Evol. Microbiol.">
        <title>The Global Catalogue of Microorganisms (GCM) 10K type strain sequencing project: providing services to taxonomists for standard genome sequencing and annotation.</title>
        <authorList>
            <consortium name="The Broad Institute Genomics Platform"/>
            <consortium name="The Broad Institute Genome Sequencing Center for Infectious Disease"/>
            <person name="Wu L."/>
            <person name="Ma J."/>
        </authorList>
    </citation>
    <scope>NUCLEOTIDE SEQUENCE [LARGE SCALE GENOMIC DNA]</scope>
    <source>
        <strain evidence="7">KCTC 52366</strain>
    </source>
</reference>
<dbReference type="PANTHER" id="PTHR30136">
    <property type="entry name" value="HELIX-TURN-HELIX TRANSCRIPTIONAL REGULATOR, ICLR FAMILY"/>
    <property type="match status" value="1"/>
</dbReference>
<organism evidence="6 7">
    <name type="scientific">Psychromarinibacter halotolerans</name>
    <dbReference type="NCBI Taxonomy" id="1775175"/>
    <lineage>
        <taxon>Bacteria</taxon>
        <taxon>Pseudomonadati</taxon>
        <taxon>Pseudomonadota</taxon>
        <taxon>Alphaproteobacteria</taxon>
        <taxon>Rhodobacterales</taxon>
        <taxon>Paracoccaceae</taxon>
        <taxon>Psychromarinibacter</taxon>
    </lineage>
</organism>
<dbReference type="InterPro" id="IPR036390">
    <property type="entry name" value="WH_DNA-bd_sf"/>
</dbReference>
<proteinExistence type="predicted"/>
<dbReference type="InterPro" id="IPR014757">
    <property type="entry name" value="Tscrpt_reg_IclR_C"/>
</dbReference>
<gene>
    <name evidence="6" type="ORF">ACFOGP_17135</name>
</gene>
<evidence type="ECO:0000256" key="3">
    <source>
        <dbReference type="ARBA" id="ARBA00023163"/>
    </source>
</evidence>
<dbReference type="InterPro" id="IPR029016">
    <property type="entry name" value="GAF-like_dom_sf"/>
</dbReference>
<evidence type="ECO:0000259" key="5">
    <source>
        <dbReference type="PROSITE" id="PS51078"/>
    </source>
</evidence>
<dbReference type="SUPFAM" id="SSF55781">
    <property type="entry name" value="GAF domain-like"/>
    <property type="match status" value="1"/>
</dbReference>
<protein>
    <submittedName>
        <fullName evidence="6">IclR family transcriptional regulator</fullName>
    </submittedName>
</protein>
<feature type="domain" description="IclR-ED" evidence="5">
    <location>
        <begin position="79"/>
        <end position="263"/>
    </location>
</feature>
<sequence>MNKTSASQRPHEGDRDFVESLARGLEVILSFTRESPEMTLKEVAEKTGLSPATARRSLHTLRKLGYVGMNGKRFLLRAKVLSLGSAFLNSMNIKDVADHFLQEVHEEFHDAVSLAVLNGNHVLYVSHISSMRDNRFRARIGYSLPIYCTSLGHVLLAFSDPKAIETYFDTVSFERYTSRTISSAEELQSALDFVRRNDHAAALEQLEYGVLSVAVPVRSPDGDVLAAVNCSGELSRANLDTMIETRVPALRKAADRIAAALERHPALLHSIQSGNVDSPSGIGADLALGGTIATP</sequence>